<feature type="binding site" evidence="6">
    <location>
        <position position="151"/>
    </location>
    <ligand>
        <name>NAD(+)</name>
        <dbReference type="ChEBI" id="CHEBI:57540"/>
    </ligand>
</feature>
<dbReference type="InterPro" id="IPR002504">
    <property type="entry name" value="NADK"/>
</dbReference>
<dbReference type="GO" id="GO:0019674">
    <property type="term" value="P:NAD+ metabolic process"/>
    <property type="evidence" value="ECO:0007669"/>
    <property type="project" value="InterPro"/>
</dbReference>
<comment type="subcellular location">
    <subcellularLocation>
        <location evidence="6">Cytoplasm</location>
    </subcellularLocation>
</comment>
<dbReference type="Proteomes" id="UP000013015">
    <property type="component" value="Unassembled WGS sequence"/>
</dbReference>
<evidence type="ECO:0000313" key="8">
    <source>
        <dbReference type="Proteomes" id="UP000013015"/>
    </source>
</evidence>
<evidence type="ECO:0000313" key="7">
    <source>
        <dbReference type="EMBL" id="ENO17918.1"/>
    </source>
</evidence>
<feature type="binding site" evidence="6">
    <location>
        <begin position="66"/>
        <end position="67"/>
    </location>
    <ligand>
        <name>NAD(+)</name>
        <dbReference type="ChEBI" id="CHEBI:57540"/>
    </ligand>
</feature>
<dbReference type="HOGENOM" id="CLU_008831_0_0_11"/>
<keyword evidence="6" id="KW-0547">Nucleotide-binding</keyword>
<sequence>MINTVMLVRHIHRPDAITAASVIQARLEDLGIRVIAEQDTRHPEQNTRHLEQDSKHPDFVLAMGGDGTILSAAESARKWDVPLLGVNLGHMGFLAEDIGPDLEEVARRIAAEHYRIEKRMTLDVVVHFPDGTSTRDWAWNETAIIHADVAHPVHLALAVDGQDVSTYGADGIILATPTGSTAYAFSAGGPVVWPDTEAIVVTPLAAHGLFTRPLVVGPSTRLDVVILEENWEEPEMWSDGTRCMVLPAGSVVSTTVGARPVKLVRLDDTTFSTRLVERFNLPVRGWRSAQRMQKR</sequence>
<dbReference type="GO" id="GO:0005737">
    <property type="term" value="C:cytoplasm"/>
    <property type="evidence" value="ECO:0007669"/>
    <property type="project" value="UniProtKB-SubCell"/>
</dbReference>
<dbReference type="RefSeq" id="WP_005963552.1">
    <property type="nucleotide sequence ID" value="NZ_CP040505.1"/>
</dbReference>
<dbReference type="EMBL" id="AQHZ01000022">
    <property type="protein sequence ID" value="ENO17918.1"/>
    <property type="molecule type" value="Genomic_DNA"/>
</dbReference>
<keyword evidence="4 6" id="KW-0520">NAD</keyword>
<dbReference type="Gene3D" id="3.40.50.10330">
    <property type="entry name" value="Probable inorganic polyphosphate/atp-NAD kinase, domain 1"/>
    <property type="match status" value="1"/>
</dbReference>
<keyword evidence="8" id="KW-1185">Reference proteome</keyword>
<dbReference type="InterPro" id="IPR016064">
    <property type="entry name" value="NAD/diacylglycerol_kinase_sf"/>
</dbReference>
<keyword evidence="1 6" id="KW-0808">Transferase</keyword>
<feature type="binding site" evidence="6">
    <location>
        <position position="205"/>
    </location>
    <ligand>
        <name>NAD(+)</name>
        <dbReference type="ChEBI" id="CHEBI:57540"/>
    </ligand>
</feature>
<comment type="caution">
    <text evidence="7">The sequence shown here is derived from an EMBL/GenBank/DDBJ whole genome shotgun (WGS) entry which is preliminary data.</text>
</comment>
<dbReference type="EC" id="2.7.1.23" evidence="6"/>
<dbReference type="PANTHER" id="PTHR20275:SF0">
    <property type="entry name" value="NAD KINASE"/>
    <property type="match status" value="1"/>
</dbReference>
<evidence type="ECO:0000256" key="1">
    <source>
        <dbReference type="ARBA" id="ARBA00022679"/>
    </source>
</evidence>
<dbReference type="InterPro" id="IPR017438">
    <property type="entry name" value="ATP-NAD_kinase_N"/>
</dbReference>
<evidence type="ECO:0000256" key="4">
    <source>
        <dbReference type="ARBA" id="ARBA00023027"/>
    </source>
</evidence>
<dbReference type="HAMAP" id="MF_00361">
    <property type="entry name" value="NAD_kinase"/>
    <property type="match status" value="1"/>
</dbReference>
<comment type="caution">
    <text evidence="6">Lacks conserved residue(s) required for the propagation of feature annotation.</text>
</comment>
<dbReference type="eggNOG" id="COG0061">
    <property type="taxonomic scope" value="Bacteria"/>
</dbReference>
<evidence type="ECO:0000256" key="3">
    <source>
        <dbReference type="ARBA" id="ARBA00022857"/>
    </source>
</evidence>
<evidence type="ECO:0000256" key="5">
    <source>
        <dbReference type="ARBA" id="ARBA00047925"/>
    </source>
</evidence>
<comment type="similarity">
    <text evidence="6">Belongs to the NAD kinase family.</text>
</comment>
<comment type="catalytic activity">
    <reaction evidence="5 6">
        <text>NAD(+) + ATP = ADP + NADP(+) + H(+)</text>
        <dbReference type="Rhea" id="RHEA:18629"/>
        <dbReference type="ChEBI" id="CHEBI:15378"/>
        <dbReference type="ChEBI" id="CHEBI:30616"/>
        <dbReference type="ChEBI" id="CHEBI:57540"/>
        <dbReference type="ChEBI" id="CHEBI:58349"/>
        <dbReference type="ChEBI" id="CHEBI:456216"/>
        <dbReference type="EC" id="2.7.1.23"/>
    </reaction>
</comment>
<dbReference type="PATRIC" id="fig|888050.3.peg.1260"/>
<name>N6X9U8_9ACTO</name>
<keyword evidence="2 6" id="KW-0418">Kinase</keyword>
<dbReference type="GO" id="GO:0006741">
    <property type="term" value="P:NADP+ biosynthetic process"/>
    <property type="evidence" value="ECO:0007669"/>
    <property type="project" value="UniProtKB-UniRule"/>
</dbReference>
<accession>N6X9U8</accession>
<evidence type="ECO:0000256" key="6">
    <source>
        <dbReference type="HAMAP-Rule" id="MF_00361"/>
    </source>
</evidence>
<dbReference type="STRING" id="888050.HMPREF9004_1322"/>
<dbReference type="Gene3D" id="2.60.200.30">
    <property type="entry name" value="Probable inorganic polyphosphate/atp-NAD kinase, domain 2"/>
    <property type="match status" value="1"/>
</dbReference>
<feature type="binding site" evidence="6">
    <location>
        <begin position="181"/>
        <end position="186"/>
    </location>
    <ligand>
        <name>NAD(+)</name>
        <dbReference type="ChEBI" id="CHEBI:57540"/>
    </ligand>
</feature>
<comment type="function">
    <text evidence="6">Involved in the regulation of the intracellular balance of NAD and NADP, and is a key enzyme in the biosynthesis of NADP. Catalyzes specifically the phosphorylation on 2'-hydroxyl of the adenosine moiety of NAD to yield NADP.</text>
</comment>
<dbReference type="Pfam" id="PF01513">
    <property type="entry name" value="NAD_kinase"/>
    <property type="match status" value="1"/>
</dbReference>
<feature type="binding site" evidence="6">
    <location>
        <begin position="140"/>
        <end position="141"/>
    </location>
    <ligand>
        <name>NAD(+)</name>
        <dbReference type="ChEBI" id="CHEBI:57540"/>
    </ligand>
</feature>
<dbReference type="SUPFAM" id="SSF111331">
    <property type="entry name" value="NAD kinase/diacylglycerol kinase-like"/>
    <property type="match status" value="1"/>
</dbReference>
<evidence type="ECO:0000256" key="2">
    <source>
        <dbReference type="ARBA" id="ARBA00022777"/>
    </source>
</evidence>
<organism evidence="7 8">
    <name type="scientific">Schaalia cardiffensis F0333</name>
    <dbReference type="NCBI Taxonomy" id="888050"/>
    <lineage>
        <taxon>Bacteria</taxon>
        <taxon>Bacillati</taxon>
        <taxon>Actinomycetota</taxon>
        <taxon>Actinomycetes</taxon>
        <taxon>Actinomycetales</taxon>
        <taxon>Actinomycetaceae</taxon>
        <taxon>Schaalia</taxon>
    </lineage>
</organism>
<comment type="cofactor">
    <cofactor evidence="6">
        <name>a divalent metal cation</name>
        <dbReference type="ChEBI" id="CHEBI:60240"/>
    </cofactor>
</comment>
<dbReference type="AlphaFoldDB" id="N6X9U8"/>
<keyword evidence="6" id="KW-0067">ATP-binding</keyword>
<dbReference type="GO" id="GO:0046872">
    <property type="term" value="F:metal ion binding"/>
    <property type="evidence" value="ECO:0007669"/>
    <property type="project" value="UniProtKB-UniRule"/>
</dbReference>
<dbReference type="NCBIfam" id="NF002892">
    <property type="entry name" value="PRK03372.1"/>
    <property type="match status" value="1"/>
</dbReference>
<feature type="binding site" evidence="6">
    <location>
        <position position="170"/>
    </location>
    <ligand>
        <name>NAD(+)</name>
        <dbReference type="ChEBI" id="CHEBI:57540"/>
    </ligand>
</feature>
<feature type="active site" description="Proton acceptor" evidence="6">
    <location>
        <position position="66"/>
    </location>
</feature>
<protein>
    <recommendedName>
        <fullName evidence="6">NAD kinase</fullName>
        <ecNumber evidence="6">2.7.1.23</ecNumber>
    </recommendedName>
    <alternativeName>
        <fullName evidence="6">ATP-dependent NAD kinase</fullName>
    </alternativeName>
</protein>
<keyword evidence="6" id="KW-0963">Cytoplasm</keyword>
<dbReference type="GO" id="GO:0051287">
    <property type="term" value="F:NAD binding"/>
    <property type="evidence" value="ECO:0007669"/>
    <property type="project" value="UniProtKB-ARBA"/>
</dbReference>
<gene>
    <name evidence="6" type="primary">nadK</name>
    <name evidence="7" type="ORF">HMPREF9004_1322</name>
</gene>
<keyword evidence="3 6" id="KW-0521">NADP</keyword>
<dbReference type="Pfam" id="PF20143">
    <property type="entry name" value="NAD_kinase_C"/>
    <property type="match status" value="1"/>
</dbReference>
<proteinExistence type="inferred from homology"/>
<dbReference type="GO" id="GO:0005524">
    <property type="term" value="F:ATP binding"/>
    <property type="evidence" value="ECO:0007669"/>
    <property type="project" value="UniProtKB-KW"/>
</dbReference>
<reference evidence="7 8" key="1">
    <citation type="submission" date="2013-03" db="EMBL/GenBank/DDBJ databases">
        <title>Reference genome for the Human Microbiome Project.</title>
        <authorList>
            <person name="Aqrawi P."/>
            <person name="Ayvaz T."/>
            <person name="Bess C."/>
            <person name="Blankenburg K."/>
            <person name="Coyle M."/>
            <person name="Deng J."/>
            <person name="Forbes L."/>
            <person name="Fowler G."/>
            <person name="Francisco L."/>
            <person name="Fu Q."/>
            <person name="Gibbs R."/>
            <person name="Gross S."/>
            <person name="Gubbala S."/>
            <person name="Hale W."/>
            <person name="Hemphill L."/>
            <person name="Highlander S."/>
            <person name="Hirani K."/>
            <person name="Jackson L."/>
            <person name="Jakkamsetti A."/>
            <person name="Javaid M."/>
            <person name="Jayaseelan J.C."/>
            <person name="Jiang H."/>
            <person name="Joshi V."/>
            <person name="Korchina V."/>
            <person name="Kovar C."/>
            <person name="Lara F."/>
            <person name="Lee S."/>
            <person name="Liu Y."/>
            <person name="Mata R."/>
            <person name="Mathew T."/>
            <person name="Munidasa M."/>
            <person name="Muzny D."/>
            <person name="Nazareth L."/>
            <person name="Ngo R."/>
            <person name="Nguyen L."/>
            <person name="Nguyen N."/>
            <person name="Okwuonu G."/>
            <person name="Ongeri F."/>
            <person name="Palculict T."/>
            <person name="Patil S."/>
            <person name="Petrosino J."/>
            <person name="Pham C."/>
            <person name="Pham P."/>
            <person name="Pu L.-L."/>
            <person name="Qin X."/>
            <person name="Qu J."/>
            <person name="Reid J."/>
            <person name="Ross M."/>
            <person name="Ruth R."/>
            <person name="Saada N."/>
            <person name="San Lucas F."/>
            <person name="Santibanez J."/>
            <person name="Shang Y."/>
            <person name="Simmons D."/>
            <person name="Song X.-Z."/>
            <person name="Tang L.-Y."/>
            <person name="Thornton R."/>
            <person name="Warren J."/>
            <person name="Weissenberger G."/>
            <person name="Wilczek-Boney K."/>
            <person name="Worley K."/>
            <person name="Youmans B."/>
            <person name="Zhang J."/>
            <person name="Zhang L."/>
            <person name="Zhao Z."/>
            <person name="Zhou C."/>
            <person name="Zhu D."/>
            <person name="Zhu Y."/>
        </authorList>
    </citation>
    <scope>NUCLEOTIDE SEQUENCE [LARGE SCALE GENOMIC DNA]</scope>
    <source>
        <strain evidence="7 8">F0333</strain>
    </source>
</reference>
<dbReference type="InterPro" id="IPR017437">
    <property type="entry name" value="ATP-NAD_kinase_PpnK-typ_C"/>
</dbReference>
<dbReference type="GO" id="GO:0003951">
    <property type="term" value="F:NAD+ kinase activity"/>
    <property type="evidence" value="ECO:0007669"/>
    <property type="project" value="UniProtKB-UniRule"/>
</dbReference>
<dbReference type="PANTHER" id="PTHR20275">
    <property type="entry name" value="NAD KINASE"/>
    <property type="match status" value="1"/>
</dbReference>